<dbReference type="InterPro" id="IPR003764">
    <property type="entry name" value="GlcNAc_6-P_deAcase"/>
</dbReference>
<dbReference type="InterPro" id="IPR032466">
    <property type="entry name" value="Metal_Hydrolase"/>
</dbReference>
<dbReference type="InterPro" id="IPR006680">
    <property type="entry name" value="Amidohydro-rel"/>
</dbReference>
<dbReference type="SUPFAM" id="SSF51556">
    <property type="entry name" value="Metallo-dependent hydrolases"/>
    <property type="match status" value="1"/>
</dbReference>
<dbReference type="GO" id="GO:0046872">
    <property type="term" value="F:metal ion binding"/>
    <property type="evidence" value="ECO:0007669"/>
    <property type="project" value="UniProtKB-KW"/>
</dbReference>
<dbReference type="GO" id="GO:0006046">
    <property type="term" value="P:N-acetylglucosamine catabolic process"/>
    <property type="evidence" value="ECO:0007669"/>
    <property type="project" value="TreeGrafter"/>
</dbReference>
<evidence type="ECO:0000256" key="7">
    <source>
        <dbReference type="ARBA" id="ARBA00047647"/>
    </source>
</evidence>
<dbReference type="FunFam" id="3.20.20.140:FF:000023">
    <property type="entry name" value="N-acetylglucosamine-6-phosphate deacetylase"/>
    <property type="match status" value="1"/>
</dbReference>
<keyword evidence="4 11" id="KW-0479">Metal-binding</keyword>
<evidence type="ECO:0000259" key="12">
    <source>
        <dbReference type="Pfam" id="PF01979"/>
    </source>
</evidence>
<dbReference type="SUPFAM" id="SSF51338">
    <property type="entry name" value="Composite domain of metallo-dependent hydrolases"/>
    <property type="match status" value="1"/>
</dbReference>
<dbReference type="Gene3D" id="3.20.20.140">
    <property type="entry name" value="Metal-dependent hydrolases"/>
    <property type="match status" value="1"/>
</dbReference>
<dbReference type="Pfam" id="PF01979">
    <property type="entry name" value="Amidohydro_1"/>
    <property type="match status" value="1"/>
</dbReference>
<dbReference type="GO" id="GO:0106279">
    <property type="term" value="P:negative regulation of UDP-N-acetylglucosamine biosynthetic process"/>
    <property type="evidence" value="ECO:0007669"/>
    <property type="project" value="UniProtKB-ARBA"/>
</dbReference>
<evidence type="ECO:0000256" key="6">
    <source>
        <dbReference type="ARBA" id="ARBA00023277"/>
    </source>
</evidence>
<feature type="binding site" evidence="10">
    <location>
        <position position="233"/>
    </location>
    <ligand>
        <name>substrate</name>
    </ligand>
</feature>
<comment type="similarity">
    <text evidence="1 8">Belongs to the metallo-dependent hydrolases superfamily. NagA family.</text>
</comment>
<dbReference type="NCBIfam" id="TIGR00221">
    <property type="entry name" value="nagA"/>
    <property type="match status" value="1"/>
</dbReference>
<keyword evidence="14" id="KW-1185">Reference proteome</keyword>
<evidence type="ECO:0000256" key="4">
    <source>
        <dbReference type="ARBA" id="ARBA00022723"/>
    </source>
</evidence>
<reference evidence="13" key="1">
    <citation type="submission" date="2022-01" db="EMBL/GenBank/DDBJ databases">
        <authorList>
            <person name="King R."/>
        </authorList>
    </citation>
    <scope>NUCLEOTIDE SEQUENCE</scope>
</reference>
<comment type="catalytic activity">
    <reaction evidence="7 8">
        <text>N-acetyl-D-glucosamine 6-phosphate + H2O = D-glucosamine 6-phosphate + acetate</text>
        <dbReference type="Rhea" id="RHEA:22936"/>
        <dbReference type="ChEBI" id="CHEBI:15377"/>
        <dbReference type="ChEBI" id="CHEBI:30089"/>
        <dbReference type="ChEBI" id="CHEBI:57513"/>
        <dbReference type="ChEBI" id="CHEBI:58725"/>
        <dbReference type="EC" id="3.5.1.25"/>
    </reaction>
</comment>
<accession>A0A9P0DNE6</accession>
<keyword evidence="6 8" id="KW-0119">Carbohydrate metabolism</keyword>
<dbReference type="PANTHER" id="PTHR11113">
    <property type="entry name" value="N-ACETYLGLUCOSAMINE-6-PHOSPHATE DEACETYLASE"/>
    <property type="match status" value="1"/>
</dbReference>
<dbReference type="EC" id="3.5.1.25" evidence="2 8"/>
<dbReference type="CDD" id="cd00854">
    <property type="entry name" value="NagA"/>
    <property type="match status" value="1"/>
</dbReference>
<gene>
    <name evidence="13" type="ORF">PHAECO_LOCUS7596</name>
</gene>
<keyword evidence="5 8" id="KW-0378">Hydrolase</keyword>
<dbReference type="Proteomes" id="UP001153737">
    <property type="component" value="Chromosome 3"/>
</dbReference>
<dbReference type="GO" id="GO:0019262">
    <property type="term" value="P:N-acetylneuraminate catabolic process"/>
    <property type="evidence" value="ECO:0007669"/>
    <property type="project" value="UniProtKB-ARBA"/>
</dbReference>
<reference evidence="13" key="2">
    <citation type="submission" date="2022-10" db="EMBL/GenBank/DDBJ databases">
        <authorList>
            <consortium name="ENA_rothamsted_submissions"/>
            <consortium name="culmorum"/>
            <person name="King R."/>
        </authorList>
    </citation>
    <scope>NUCLEOTIDE SEQUENCE</scope>
</reference>
<dbReference type="GO" id="GO:0008448">
    <property type="term" value="F:N-acetylglucosamine-6-phosphate deacetylase activity"/>
    <property type="evidence" value="ECO:0007669"/>
    <property type="project" value="UniProtKB-UniRule"/>
</dbReference>
<proteinExistence type="inferred from homology"/>
<dbReference type="InterPro" id="IPR011059">
    <property type="entry name" value="Metal-dep_hydrolase_composite"/>
</dbReference>
<dbReference type="OrthoDB" id="10264777at2759"/>
<feature type="binding site" evidence="10">
    <location>
        <position position="262"/>
    </location>
    <ligand>
        <name>substrate</name>
    </ligand>
</feature>
<organism evidence="13 14">
    <name type="scientific">Phaedon cochleariae</name>
    <name type="common">Mustard beetle</name>
    <dbReference type="NCBI Taxonomy" id="80249"/>
    <lineage>
        <taxon>Eukaryota</taxon>
        <taxon>Metazoa</taxon>
        <taxon>Ecdysozoa</taxon>
        <taxon>Arthropoda</taxon>
        <taxon>Hexapoda</taxon>
        <taxon>Insecta</taxon>
        <taxon>Pterygota</taxon>
        <taxon>Neoptera</taxon>
        <taxon>Endopterygota</taxon>
        <taxon>Coleoptera</taxon>
        <taxon>Polyphaga</taxon>
        <taxon>Cucujiformia</taxon>
        <taxon>Chrysomeloidea</taxon>
        <taxon>Chrysomelidae</taxon>
        <taxon>Chrysomelinae</taxon>
        <taxon>Chrysomelini</taxon>
        <taxon>Phaedon</taxon>
    </lineage>
</organism>
<sequence length="399" mass="43787">MKDLTQFVNCKILRDHKIIREDLWVRNGQVVDPEKVFFDEKIKANIIVDCQDHLIAPGFIEVQINGGMGFDFSYHDNTEEGIDAVAKSLLSHGVTSFCPTVVTSPKEIYHQILPKIKRRKGDRNGATILGVHAEGPFINKDKKGAHPENCILEHDGSLSTLEKTYGSMQNIKIITLAPEFPDSCKLIKQLTNNDIVVSLGHSTADLAQGEDAVNCGATFITHLFNAMLPFHHRDPGLVGLLTSKNIPKDKIVHFGIIADGIHTHPAALRIAYKVHPEGLVLVTDAISALGLHEGKYKIGQLDIDIRDGKAYVAGTNTLCGSIATMIECVKFFMEATACGPEFAIDAASFHPAKLLGIENTKGTLSFGADADFILLNDNFEIDSTWIAGQKVWMNQDINH</sequence>
<protein>
    <recommendedName>
        <fullName evidence="3 8">N-acetylglucosamine-6-phosphate deacetylase</fullName>
        <ecNumber evidence="2 8">3.5.1.25</ecNumber>
    </recommendedName>
</protein>
<dbReference type="EMBL" id="OU896709">
    <property type="protein sequence ID" value="CAH1159796.1"/>
    <property type="molecule type" value="Genomic_DNA"/>
</dbReference>
<evidence type="ECO:0000256" key="10">
    <source>
        <dbReference type="PIRSR" id="PIRSR038994-2"/>
    </source>
</evidence>
<feature type="binding site" evidence="10">
    <location>
        <begin position="225"/>
        <end position="226"/>
    </location>
    <ligand>
        <name>substrate</name>
    </ligand>
</feature>
<feature type="domain" description="Amidohydrolase-related" evidence="12">
    <location>
        <begin position="55"/>
        <end position="391"/>
    </location>
</feature>
<feature type="binding site" evidence="11">
    <location>
        <position position="222"/>
    </location>
    <ligand>
        <name>Zn(2+)</name>
        <dbReference type="ChEBI" id="CHEBI:29105"/>
    </ligand>
</feature>
<feature type="binding site" evidence="10">
    <location>
        <position position="145"/>
    </location>
    <ligand>
        <name>substrate</name>
    </ligand>
</feature>
<evidence type="ECO:0000313" key="13">
    <source>
        <dbReference type="EMBL" id="CAH1159796.1"/>
    </source>
</evidence>
<evidence type="ECO:0000256" key="11">
    <source>
        <dbReference type="PIRSR" id="PIRSR038994-3"/>
    </source>
</evidence>
<evidence type="ECO:0000256" key="5">
    <source>
        <dbReference type="ARBA" id="ARBA00022801"/>
    </source>
</evidence>
<evidence type="ECO:0000256" key="9">
    <source>
        <dbReference type="PIRSR" id="PIRSR038994-1"/>
    </source>
</evidence>
<feature type="active site" description="Proton donor/acceptor" evidence="9">
    <location>
        <position position="284"/>
    </location>
</feature>
<dbReference type="PANTHER" id="PTHR11113:SF14">
    <property type="entry name" value="N-ACETYLGLUCOSAMINE-6-PHOSPHATE DEACETYLASE"/>
    <property type="match status" value="1"/>
</dbReference>
<evidence type="ECO:0000256" key="8">
    <source>
        <dbReference type="PIRNR" id="PIRNR038994"/>
    </source>
</evidence>
<dbReference type="PIRSF" id="PIRSF038994">
    <property type="entry name" value="NagA"/>
    <property type="match status" value="1"/>
</dbReference>
<dbReference type="Gene3D" id="2.30.40.10">
    <property type="entry name" value="Urease, subunit C, domain 1"/>
    <property type="match status" value="1"/>
</dbReference>
<evidence type="ECO:0000256" key="3">
    <source>
        <dbReference type="ARBA" id="ARBA00018029"/>
    </source>
</evidence>
<name>A0A9P0DNE6_PHACE</name>
<evidence type="ECO:0000256" key="2">
    <source>
        <dbReference type="ARBA" id="ARBA00011899"/>
    </source>
</evidence>
<comment type="cofactor">
    <cofactor evidence="11">
        <name>a divalent metal cation</name>
        <dbReference type="ChEBI" id="CHEBI:60240"/>
    </cofactor>
    <text evidence="11">Binds 1 divalent metal cation per subunit.</text>
</comment>
<feature type="binding site" evidence="10">
    <location>
        <begin position="318"/>
        <end position="320"/>
    </location>
    <ligand>
        <name>substrate</name>
    </ligand>
</feature>
<evidence type="ECO:0000256" key="1">
    <source>
        <dbReference type="ARBA" id="ARBA00010716"/>
    </source>
</evidence>
<feature type="binding site" evidence="11">
    <location>
        <position position="134"/>
    </location>
    <ligand>
        <name>Zn(2+)</name>
        <dbReference type="ChEBI" id="CHEBI:29105"/>
    </ligand>
</feature>
<feature type="binding site" evidence="11">
    <location>
        <position position="201"/>
    </location>
    <ligand>
        <name>Zn(2+)</name>
        <dbReference type="ChEBI" id="CHEBI:29105"/>
    </ligand>
</feature>
<evidence type="ECO:0000313" key="14">
    <source>
        <dbReference type="Proteomes" id="UP001153737"/>
    </source>
</evidence>
<dbReference type="AlphaFoldDB" id="A0A9P0DNE6"/>